<organism evidence="1 2">
    <name type="scientific">Racocetra fulgida</name>
    <dbReference type="NCBI Taxonomy" id="60492"/>
    <lineage>
        <taxon>Eukaryota</taxon>
        <taxon>Fungi</taxon>
        <taxon>Fungi incertae sedis</taxon>
        <taxon>Mucoromycota</taxon>
        <taxon>Glomeromycotina</taxon>
        <taxon>Glomeromycetes</taxon>
        <taxon>Diversisporales</taxon>
        <taxon>Gigasporaceae</taxon>
        <taxon>Racocetra</taxon>
    </lineage>
</organism>
<dbReference type="Proteomes" id="UP000789396">
    <property type="component" value="Unassembled WGS sequence"/>
</dbReference>
<gene>
    <name evidence="1" type="ORF">RFULGI_LOCUS12854</name>
</gene>
<dbReference type="AlphaFoldDB" id="A0A9N9IMH2"/>
<evidence type="ECO:0000313" key="1">
    <source>
        <dbReference type="EMBL" id="CAG8740924.1"/>
    </source>
</evidence>
<keyword evidence="2" id="KW-1185">Reference proteome</keyword>
<name>A0A9N9IMH2_9GLOM</name>
<evidence type="ECO:0000313" key="2">
    <source>
        <dbReference type="Proteomes" id="UP000789396"/>
    </source>
</evidence>
<comment type="caution">
    <text evidence="1">The sequence shown here is derived from an EMBL/GenBank/DDBJ whole genome shotgun (WGS) entry which is preliminary data.</text>
</comment>
<accession>A0A9N9IMH2</accession>
<feature type="non-terminal residue" evidence="1">
    <location>
        <position position="116"/>
    </location>
</feature>
<proteinExistence type="predicted"/>
<protein>
    <submittedName>
        <fullName evidence="1">18491_t:CDS:1</fullName>
    </submittedName>
</protein>
<dbReference type="OrthoDB" id="2444807at2759"/>
<feature type="non-terminal residue" evidence="1">
    <location>
        <position position="1"/>
    </location>
</feature>
<sequence length="116" mass="13030">LKSEFGKDSNLTLAEDDFDEEYSSDSSNGESEAVRGLETHDVQSVIAQVKQAIYNSLWKYWGDPKYAGLLATLLDPRLKKMHVFSNYLKNEAIRICREELDKITIDAAPIQSTASS</sequence>
<dbReference type="EMBL" id="CAJVPZ010032074">
    <property type="protein sequence ID" value="CAG8740924.1"/>
    <property type="molecule type" value="Genomic_DNA"/>
</dbReference>
<reference evidence="1" key="1">
    <citation type="submission" date="2021-06" db="EMBL/GenBank/DDBJ databases">
        <authorList>
            <person name="Kallberg Y."/>
            <person name="Tangrot J."/>
            <person name="Rosling A."/>
        </authorList>
    </citation>
    <scope>NUCLEOTIDE SEQUENCE</scope>
    <source>
        <strain evidence="1">IN212</strain>
    </source>
</reference>